<organism evidence="1 2">
    <name type="scientific">Tetranychus urticae</name>
    <name type="common">Two-spotted spider mite</name>
    <dbReference type="NCBI Taxonomy" id="32264"/>
    <lineage>
        <taxon>Eukaryota</taxon>
        <taxon>Metazoa</taxon>
        <taxon>Ecdysozoa</taxon>
        <taxon>Arthropoda</taxon>
        <taxon>Chelicerata</taxon>
        <taxon>Arachnida</taxon>
        <taxon>Acari</taxon>
        <taxon>Acariformes</taxon>
        <taxon>Trombidiformes</taxon>
        <taxon>Prostigmata</taxon>
        <taxon>Eleutherengona</taxon>
        <taxon>Raphignathae</taxon>
        <taxon>Tetranychoidea</taxon>
        <taxon>Tetranychidae</taxon>
        <taxon>Tetranychus</taxon>
    </lineage>
</organism>
<dbReference type="Proteomes" id="UP000015104">
    <property type="component" value="Unassembled WGS sequence"/>
</dbReference>
<keyword evidence="2" id="KW-1185">Reference proteome</keyword>
<sequence length="104" mass="12100">MNNDCGSSRAEMSEEVDIETLQAKIRFMEVRLSRIEEQMRPTTNFKDMASQNETALSHVRILIKEHINLIDQSKAEIAADFNRLNMKVEQARNPNQGNPYNRYN</sequence>
<evidence type="ECO:0000313" key="2">
    <source>
        <dbReference type="Proteomes" id="UP000015104"/>
    </source>
</evidence>
<protein>
    <submittedName>
        <fullName evidence="1">Uncharacterized protein</fullName>
    </submittedName>
</protein>
<proteinExistence type="predicted"/>
<reference evidence="2" key="1">
    <citation type="submission" date="2011-08" db="EMBL/GenBank/DDBJ databases">
        <authorList>
            <person name="Rombauts S."/>
        </authorList>
    </citation>
    <scope>NUCLEOTIDE SEQUENCE</scope>
    <source>
        <strain evidence="2">London</strain>
    </source>
</reference>
<dbReference type="HOGENOM" id="CLU_2253459_0_0_1"/>
<dbReference type="EMBL" id="CAEY01001565">
    <property type="status" value="NOT_ANNOTATED_CDS"/>
    <property type="molecule type" value="Genomic_DNA"/>
</dbReference>
<name>T1K439_TETUR</name>
<dbReference type="EnsemblMetazoa" id="tetur05g01230.1">
    <property type="protein sequence ID" value="tetur05g01230.1"/>
    <property type="gene ID" value="tetur05g01230"/>
</dbReference>
<accession>T1K439</accession>
<reference evidence="1" key="2">
    <citation type="submission" date="2015-06" db="UniProtKB">
        <authorList>
            <consortium name="EnsemblMetazoa"/>
        </authorList>
    </citation>
    <scope>IDENTIFICATION</scope>
</reference>
<dbReference type="AlphaFoldDB" id="T1K439"/>
<evidence type="ECO:0000313" key="1">
    <source>
        <dbReference type="EnsemblMetazoa" id="tetur05g01230.1"/>
    </source>
</evidence>